<feature type="compositionally biased region" description="Basic residues" evidence="1">
    <location>
        <begin position="433"/>
        <end position="445"/>
    </location>
</feature>
<organism evidence="3">
    <name type="scientific">Capitella teleta</name>
    <name type="common">Polychaete worm</name>
    <dbReference type="NCBI Taxonomy" id="283909"/>
    <lineage>
        <taxon>Eukaryota</taxon>
        <taxon>Metazoa</taxon>
        <taxon>Spiralia</taxon>
        <taxon>Lophotrochozoa</taxon>
        <taxon>Annelida</taxon>
        <taxon>Polychaeta</taxon>
        <taxon>Sedentaria</taxon>
        <taxon>Scolecida</taxon>
        <taxon>Capitellidae</taxon>
        <taxon>Capitella</taxon>
    </lineage>
</organism>
<dbReference type="OMA" id="HRWYKKV"/>
<gene>
    <name evidence="3" type="ORF">CAPTEDRAFT_169059</name>
</gene>
<dbReference type="Proteomes" id="UP000014760">
    <property type="component" value="Unassembled WGS sequence"/>
</dbReference>
<name>R7UTE8_CAPTE</name>
<dbReference type="GO" id="GO:0005525">
    <property type="term" value="F:GTP binding"/>
    <property type="evidence" value="ECO:0007669"/>
    <property type="project" value="TreeGrafter"/>
</dbReference>
<dbReference type="EMBL" id="AMQN01001127">
    <property type="status" value="NOT_ANNOTATED_CDS"/>
    <property type="molecule type" value="Genomic_DNA"/>
</dbReference>
<dbReference type="GO" id="GO:0000462">
    <property type="term" value="P:maturation of SSU-rRNA from tricistronic rRNA transcript (SSU-rRNA, 5.8S rRNA, LSU-rRNA)"/>
    <property type="evidence" value="ECO:0007669"/>
    <property type="project" value="TreeGrafter"/>
</dbReference>
<dbReference type="GO" id="GO:0030686">
    <property type="term" value="C:90S preribosome"/>
    <property type="evidence" value="ECO:0007669"/>
    <property type="project" value="TreeGrafter"/>
</dbReference>
<reference evidence="5" key="1">
    <citation type="submission" date="2012-12" db="EMBL/GenBank/DDBJ databases">
        <authorList>
            <person name="Hellsten U."/>
            <person name="Grimwood J."/>
            <person name="Chapman J.A."/>
            <person name="Shapiro H."/>
            <person name="Aerts A."/>
            <person name="Otillar R.P."/>
            <person name="Terry A.Y."/>
            <person name="Boore J.L."/>
            <person name="Simakov O."/>
            <person name="Marletaz F."/>
            <person name="Cho S.-J."/>
            <person name="Edsinger-Gonzales E."/>
            <person name="Havlak P."/>
            <person name="Kuo D.-H."/>
            <person name="Larsson T."/>
            <person name="Lv J."/>
            <person name="Arendt D."/>
            <person name="Savage R."/>
            <person name="Osoegawa K."/>
            <person name="de Jong P."/>
            <person name="Lindberg D.R."/>
            <person name="Seaver E.C."/>
            <person name="Weisblat D.A."/>
            <person name="Putnam N.H."/>
            <person name="Grigoriev I.V."/>
            <person name="Rokhsar D.S."/>
        </authorList>
    </citation>
    <scope>NUCLEOTIDE SEQUENCE</scope>
    <source>
        <strain evidence="5">I ESC-2004</strain>
    </source>
</reference>
<dbReference type="SMART" id="SM01362">
    <property type="entry name" value="DUF663"/>
    <property type="match status" value="1"/>
</dbReference>
<dbReference type="OrthoDB" id="10260897at2759"/>
<evidence type="ECO:0000313" key="4">
    <source>
        <dbReference type="EnsemblMetazoa" id="CapteP169059"/>
    </source>
</evidence>
<feature type="region of interest" description="Disordered" evidence="1">
    <location>
        <begin position="392"/>
        <end position="445"/>
    </location>
</feature>
<dbReference type="PANTHER" id="PTHR12858">
    <property type="entry name" value="RIBOSOME BIOGENESIS PROTEIN"/>
    <property type="match status" value="1"/>
</dbReference>
<evidence type="ECO:0000313" key="5">
    <source>
        <dbReference type="Proteomes" id="UP000014760"/>
    </source>
</evidence>
<dbReference type="Pfam" id="PF04950">
    <property type="entry name" value="RIBIOP_C"/>
    <property type="match status" value="1"/>
</dbReference>
<dbReference type="EnsemblMetazoa" id="CapteT169059">
    <property type="protein sequence ID" value="CapteP169059"/>
    <property type="gene ID" value="CapteG169059"/>
</dbReference>
<evidence type="ECO:0000256" key="1">
    <source>
        <dbReference type="SAM" id="MobiDB-lite"/>
    </source>
</evidence>
<reference evidence="3 5" key="2">
    <citation type="journal article" date="2013" name="Nature">
        <title>Insights into bilaterian evolution from three spiralian genomes.</title>
        <authorList>
            <person name="Simakov O."/>
            <person name="Marletaz F."/>
            <person name="Cho S.J."/>
            <person name="Edsinger-Gonzales E."/>
            <person name="Havlak P."/>
            <person name="Hellsten U."/>
            <person name="Kuo D.H."/>
            <person name="Larsson T."/>
            <person name="Lv J."/>
            <person name="Arendt D."/>
            <person name="Savage R."/>
            <person name="Osoegawa K."/>
            <person name="de Jong P."/>
            <person name="Grimwood J."/>
            <person name="Chapman J.A."/>
            <person name="Shapiro H."/>
            <person name="Aerts A."/>
            <person name="Otillar R.P."/>
            <person name="Terry A.Y."/>
            <person name="Boore J.L."/>
            <person name="Grigoriev I.V."/>
            <person name="Lindberg D.R."/>
            <person name="Seaver E.C."/>
            <person name="Weisblat D.A."/>
            <person name="Putnam N.H."/>
            <person name="Rokhsar D.S."/>
        </authorList>
    </citation>
    <scope>NUCLEOTIDE SEQUENCE</scope>
    <source>
        <strain evidence="3 5">I ESC-2004</strain>
    </source>
</reference>
<dbReference type="STRING" id="283909.R7UTE8"/>
<keyword evidence="5" id="KW-1185">Reference proteome</keyword>
<dbReference type="PANTHER" id="PTHR12858:SF2">
    <property type="entry name" value="RIBOSOME BIOGENESIS PROTEIN BMS1 HOMOLOG"/>
    <property type="match status" value="1"/>
</dbReference>
<dbReference type="GO" id="GO:0034511">
    <property type="term" value="F:U3 snoRNA binding"/>
    <property type="evidence" value="ECO:0007669"/>
    <property type="project" value="TreeGrafter"/>
</dbReference>
<dbReference type="GO" id="GO:0003924">
    <property type="term" value="F:GTPase activity"/>
    <property type="evidence" value="ECO:0007669"/>
    <property type="project" value="TreeGrafter"/>
</dbReference>
<dbReference type="HOGENOM" id="CLU_002486_5_0_1"/>
<proteinExistence type="predicted"/>
<dbReference type="GO" id="GO:0000479">
    <property type="term" value="P:endonucleolytic cleavage of tricistronic rRNA transcript (SSU-rRNA, 5.8S rRNA, LSU-rRNA)"/>
    <property type="evidence" value="ECO:0007669"/>
    <property type="project" value="TreeGrafter"/>
</dbReference>
<accession>R7UTE8</accession>
<feature type="domain" description="Ribosome biogenesis protein BMS1/TSR1 C-terminal" evidence="2">
    <location>
        <begin position="5"/>
        <end position="273"/>
    </location>
</feature>
<evidence type="ECO:0000313" key="3">
    <source>
        <dbReference type="EMBL" id="ELU07192.1"/>
    </source>
</evidence>
<dbReference type="EMBL" id="KB300094">
    <property type="protein sequence ID" value="ELU07192.1"/>
    <property type="molecule type" value="Genomic_DNA"/>
</dbReference>
<dbReference type="AlphaFoldDB" id="R7UTE8"/>
<protein>
    <recommendedName>
        <fullName evidence="2">Ribosome biogenesis protein BMS1/TSR1 C-terminal domain-containing protein</fullName>
    </recommendedName>
</protein>
<feature type="compositionally biased region" description="Basic and acidic residues" evidence="1">
    <location>
        <begin position="392"/>
        <end position="401"/>
    </location>
</feature>
<reference evidence="4" key="3">
    <citation type="submission" date="2015-06" db="UniProtKB">
        <authorList>
            <consortium name="EnsemblMetazoa"/>
        </authorList>
    </citation>
    <scope>IDENTIFICATION</scope>
</reference>
<evidence type="ECO:0000259" key="2">
    <source>
        <dbReference type="SMART" id="SM01362"/>
    </source>
</evidence>
<dbReference type="InterPro" id="IPR039761">
    <property type="entry name" value="Bms1/Tsr1"/>
</dbReference>
<sequence length="445" mass="51644">MFDSEYDQKDGTNAFYDDWKEELQQQATLNREEFEGLDDESRAQYEGLRPGLYVRVQVNGMPCEFVEHFDPSYPIIIGGLLHSEQNIGYVNLRVKKHRWHKKILKSRDPLILSLGWRRFQTVVLYSIQDHNGRHRLLKYTPEHMHCDCTVWGPITPQGTGMLAVQTLAGNVPGFRVAATGVVLEQDKSMTIMKKLKLTGTPYKIYKRSAFIQGMFTSSLEVAKFEGSSLRTVSGIRGQIKKAVREGQPGSFRATFEDKIKLSDIAFVRTWYPVEVPQFYNPVTTLLLPPDEKTKWLGMKTLGQLKRERGVKATVNQDNLYKDVDRKARHFKPLTVPKDLQKNLPFKDKPKVVRKKKDEVQSGRIAVVREPKERKVAQLMGTVRKLHEAKLEQKKERMQKKVGEHHKRMGDREVEVEIKRKRRRKEVYREMGKKAAKGQKNLRKDQ</sequence>
<dbReference type="InterPro" id="IPR007034">
    <property type="entry name" value="BMS1_TSR1_C"/>
</dbReference>